<evidence type="ECO:0000256" key="1">
    <source>
        <dbReference type="HAMAP-Rule" id="MF_04163"/>
    </source>
</evidence>
<dbReference type="RefSeq" id="YP_009837710.1">
    <property type="nucleotide sequence ID" value="NC_048702.1"/>
</dbReference>
<dbReference type="GO" id="GO:0006260">
    <property type="term" value="P:DNA replication"/>
    <property type="evidence" value="ECO:0007669"/>
    <property type="project" value="InterPro"/>
</dbReference>
<dbReference type="InterPro" id="IPR031868">
    <property type="entry name" value="Phage_clamp_gp62"/>
</dbReference>
<comment type="subunit">
    <text evidence="1">The sliding-clamp-loader consists of 4 large subunits and 1 small subunit. Interacts with the sliding clamp; this interaction allows the sliding-clamp-loader to open the sliding clamp. Part of the replicase complex that includes the DNA polymerase, the polymerase clamp, the clamp loader complex, the single-stranded DNA binding protein, the primase, the helicase and the helicase assembly factor.</text>
</comment>
<dbReference type="KEGG" id="vg:55607903"/>
<dbReference type="Proteomes" id="UP000242372">
    <property type="component" value="Segment"/>
</dbReference>
<proteinExistence type="inferred from homology"/>
<dbReference type="HAMAP" id="MF_04163">
    <property type="entry name" value="T4_Clamp_Loader_S"/>
    <property type="match status" value="1"/>
</dbReference>
<keyword evidence="1" id="KW-1194">Viral DNA replication</keyword>
<reference evidence="2 3" key="1">
    <citation type="submission" date="2018-02" db="EMBL/GenBank/DDBJ databases">
        <title>Complete Genome Sequences of Erwinia amylovora Phages vB_EamP-S2 and vB_EamM-Bue1.</title>
        <authorList>
            <person name="Knecht L.E."/>
        </authorList>
    </citation>
    <scope>NUCLEOTIDE SEQUENCE [LARGE SCALE GENOMIC DNA]</scope>
</reference>
<comment type="similarity">
    <text evidence="1">Belongs to the Tevenvirinae sliding-clamp-loader small subunit family.</text>
</comment>
<name>A0A2P1JUC5_9CAUD</name>
<keyword evidence="3" id="KW-1185">Reference proteome</keyword>
<dbReference type="GeneID" id="55607903"/>
<dbReference type="GO" id="GO:0003677">
    <property type="term" value="F:DNA binding"/>
    <property type="evidence" value="ECO:0007669"/>
    <property type="project" value="UniProtKB-UniRule"/>
</dbReference>
<evidence type="ECO:0000313" key="2">
    <source>
        <dbReference type="EMBL" id="AVO22948.1"/>
    </source>
</evidence>
<accession>A0A2P1JUC5</accession>
<dbReference type="GO" id="GO:0039693">
    <property type="term" value="P:viral DNA genome replication"/>
    <property type="evidence" value="ECO:0007669"/>
    <property type="project" value="UniProtKB-UniRule"/>
</dbReference>
<keyword evidence="1" id="KW-0235">DNA replication</keyword>
<evidence type="ECO:0000313" key="3">
    <source>
        <dbReference type="Proteomes" id="UP000242372"/>
    </source>
</evidence>
<dbReference type="Pfam" id="PF16790">
    <property type="entry name" value="Phage_clamp_A"/>
    <property type="match status" value="1"/>
</dbReference>
<dbReference type="GO" id="GO:0003689">
    <property type="term" value="F:DNA clamp loader activity"/>
    <property type="evidence" value="ECO:0007669"/>
    <property type="project" value="UniProtKB-UniRule"/>
</dbReference>
<dbReference type="EMBL" id="MG973030">
    <property type="protein sequence ID" value="AVO22948.1"/>
    <property type="molecule type" value="Genomic_DNA"/>
</dbReference>
<dbReference type="Gene3D" id="1.20.272.50">
    <property type="entry name" value="Bacteriophage clamp loader A subunit, A' domain"/>
    <property type="match status" value="1"/>
</dbReference>
<protein>
    <recommendedName>
        <fullName evidence="1">Sliding-clamp-loader small subunit</fullName>
    </recommendedName>
    <alternativeName>
        <fullName evidence="1">Clamp loader gp62 subunit</fullName>
    </alternativeName>
</protein>
<sequence>MAGPGLFDFANALTGSDAVNGVKNNLLATDDPEVKKAFDPFMTRRALAQNMDTIVCAEQMNLLHPVDDWLQWNYALQSIAPRKRYGKWAKKSAADPDILLISDFYQINHEKAAEYLQIFTDEQMEQLRTAVANQNNNEVKGRKAK</sequence>
<comment type="function">
    <text evidence="1">Forms the sliding-clamp-loader together with the small subunit. The clamp loader holds the clamp in an open conformation and places it onto the DNA.</text>
</comment>
<organism evidence="2 3">
    <name type="scientific">Erwinia phage vB_EamM-Bue1</name>
    <dbReference type="NCBI Taxonomy" id="2099338"/>
    <lineage>
        <taxon>Viruses</taxon>
        <taxon>Duplodnaviria</taxon>
        <taxon>Heunggongvirae</taxon>
        <taxon>Uroviricota</taxon>
        <taxon>Caudoviricetes</taxon>
        <taxon>Pantevenvirales</taxon>
        <taxon>Ackermannviridae</taxon>
        <taxon>Nezavisimistyvirus</taxon>
        <taxon>Nezavisimistyvirus bue1</taxon>
    </lineage>
</organism>
<keyword evidence="1" id="KW-0238">DNA-binding</keyword>